<dbReference type="InterPro" id="IPR011075">
    <property type="entry name" value="TetR_C"/>
</dbReference>
<accession>C5BLB1</accession>
<dbReference type="Pfam" id="PF16925">
    <property type="entry name" value="TetR_C_13"/>
    <property type="match status" value="1"/>
</dbReference>
<keyword evidence="1" id="KW-0805">Transcription regulation</keyword>
<evidence type="ECO:0000256" key="3">
    <source>
        <dbReference type="ARBA" id="ARBA00023163"/>
    </source>
</evidence>
<dbReference type="InterPro" id="IPR009057">
    <property type="entry name" value="Homeodomain-like_sf"/>
</dbReference>
<evidence type="ECO:0000256" key="4">
    <source>
        <dbReference type="PROSITE-ProRule" id="PRU00335"/>
    </source>
</evidence>
<dbReference type="Proteomes" id="UP000009080">
    <property type="component" value="Chromosome"/>
</dbReference>
<dbReference type="KEGG" id="ttu:TERTU_0123"/>
<proteinExistence type="predicted"/>
<keyword evidence="2 4" id="KW-0238">DNA-binding</keyword>
<dbReference type="PROSITE" id="PS50977">
    <property type="entry name" value="HTH_TETR_2"/>
    <property type="match status" value="1"/>
</dbReference>
<dbReference type="PRINTS" id="PR00455">
    <property type="entry name" value="HTHTETR"/>
</dbReference>
<dbReference type="PANTHER" id="PTHR47506:SF7">
    <property type="entry name" value="TRANSCRIPTIONAL REGULATORY PROTEIN"/>
    <property type="match status" value="1"/>
</dbReference>
<evidence type="ECO:0000259" key="5">
    <source>
        <dbReference type="PROSITE" id="PS50977"/>
    </source>
</evidence>
<dbReference type="Gene3D" id="1.10.357.10">
    <property type="entry name" value="Tetracycline Repressor, domain 2"/>
    <property type="match status" value="1"/>
</dbReference>
<dbReference type="AlphaFoldDB" id="C5BLB1"/>
<dbReference type="Pfam" id="PF00440">
    <property type="entry name" value="TetR_N"/>
    <property type="match status" value="1"/>
</dbReference>
<protein>
    <submittedName>
        <fullName evidence="6">Transcriptional regulator, TetR family</fullName>
    </submittedName>
</protein>
<dbReference type="EMBL" id="CP001614">
    <property type="protein sequence ID" value="ACR13812.1"/>
    <property type="molecule type" value="Genomic_DNA"/>
</dbReference>
<dbReference type="GO" id="GO:0003677">
    <property type="term" value="F:DNA binding"/>
    <property type="evidence" value="ECO:0007669"/>
    <property type="project" value="UniProtKB-UniRule"/>
</dbReference>
<evidence type="ECO:0000256" key="1">
    <source>
        <dbReference type="ARBA" id="ARBA00023015"/>
    </source>
</evidence>
<dbReference type="InterPro" id="IPR036271">
    <property type="entry name" value="Tet_transcr_reg_TetR-rel_C_sf"/>
</dbReference>
<name>C5BLB1_TERTT</name>
<dbReference type="PANTHER" id="PTHR47506">
    <property type="entry name" value="TRANSCRIPTIONAL REGULATORY PROTEIN"/>
    <property type="match status" value="1"/>
</dbReference>
<feature type="domain" description="HTH tetR-type" evidence="5">
    <location>
        <begin position="10"/>
        <end position="70"/>
    </location>
</feature>
<keyword evidence="7" id="KW-1185">Reference proteome</keyword>
<dbReference type="STRING" id="377629.TERTU_0123"/>
<dbReference type="RefSeq" id="WP_015819927.1">
    <property type="nucleotide sequence ID" value="NC_012997.1"/>
</dbReference>
<evidence type="ECO:0000313" key="7">
    <source>
        <dbReference type="Proteomes" id="UP000009080"/>
    </source>
</evidence>
<dbReference type="OrthoDB" id="4541465at2"/>
<gene>
    <name evidence="6" type="ordered locus">TERTU_0123</name>
</gene>
<dbReference type="HOGENOM" id="CLU_069356_28_4_6"/>
<reference evidence="6 7" key="1">
    <citation type="journal article" date="2009" name="PLoS ONE">
        <title>The complete genome of Teredinibacter turnerae T7901: an intracellular endosymbiont of marine wood-boring bivalves (shipworms).</title>
        <authorList>
            <person name="Yang J.C."/>
            <person name="Madupu R."/>
            <person name="Durkin A.S."/>
            <person name="Ekborg N.A."/>
            <person name="Pedamallu C.S."/>
            <person name="Hostetler J.B."/>
            <person name="Radune D."/>
            <person name="Toms B.S."/>
            <person name="Henrissat B."/>
            <person name="Coutinho P.M."/>
            <person name="Schwarz S."/>
            <person name="Field L."/>
            <person name="Trindade-Silva A.E."/>
            <person name="Soares C.A.G."/>
            <person name="Elshahawi S."/>
            <person name="Hanora A."/>
            <person name="Schmidt E.W."/>
            <person name="Haygood M.G."/>
            <person name="Posfai J."/>
            <person name="Benner J."/>
            <person name="Madinger C."/>
            <person name="Nove J."/>
            <person name="Anton B."/>
            <person name="Chaudhary K."/>
            <person name="Foster J."/>
            <person name="Holman A."/>
            <person name="Kumar S."/>
            <person name="Lessard P.A."/>
            <person name="Luyten Y.A."/>
            <person name="Slatko B."/>
            <person name="Wood N."/>
            <person name="Wu B."/>
            <person name="Teplitski M."/>
            <person name="Mougous J.D."/>
            <person name="Ward N."/>
            <person name="Eisen J.A."/>
            <person name="Badger J.H."/>
            <person name="Distel D.L."/>
        </authorList>
    </citation>
    <scope>NUCLEOTIDE SEQUENCE [LARGE SCALE GENOMIC DNA]</scope>
    <source>
        <strain evidence="7">ATCC 39867 / T7901</strain>
    </source>
</reference>
<dbReference type="SUPFAM" id="SSF48498">
    <property type="entry name" value="Tetracyclin repressor-like, C-terminal domain"/>
    <property type="match status" value="1"/>
</dbReference>
<organism evidence="6 7">
    <name type="scientific">Teredinibacter turnerae (strain ATCC 39867 / T7901)</name>
    <dbReference type="NCBI Taxonomy" id="377629"/>
    <lineage>
        <taxon>Bacteria</taxon>
        <taxon>Pseudomonadati</taxon>
        <taxon>Pseudomonadota</taxon>
        <taxon>Gammaproteobacteria</taxon>
        <taxon>Cellvibrionales</taxon>
        <taxon>Cellvibrionaceae</taxon>
        <taxon>Teredinibacter</taxon>
    </lineage>
</organism>
<evidence type="ECO:0000256" key="2">
    <source>
        <dbReference type="ARBA" id="ARBA00023125"/>
    </source>
</evidence>
<dbReference type="InterPro" id="IPR001647">
    <property type="entry name" value="HTH_TetR"/>
</dbReference>
<keyword evidence="3" id="KW-0804">Transcription</keyword>
<sequence>MNSSTKPDLSAKAAEIVDHARSLLVTGGYKSFSYADISARVNIRKASIHHHFPSKAALVETVVALYRDEARQGMARLEQQIVAPLARIRGYIDYWSNCIGDAKTAFCICAMLAYEMPTLPSEVAAQVRLHFEELSGWLEQQLQLAHSEGQLTLVLPAAAEAKSLMASVHGAMLAARALDDSAVFDGLMQVALARLTASA</sequence>
<dbReference type="eggNOG" id="COG1309">
    <property type="taxonomic scope" value="Bacteria"/>
</dbReference>
<feature type="DNA-binding region" description="H-T-H motif" evidence="4">
    <location>
        <begin position="33"/>
        <end position="52"/>
    </location>
</feature>
<evidence type="ECO:0000313" key="6">
    <source>
        <dbReference type="EMBL" id="ACR13812.1"/>
    </source>
</evidence>
<dbReference type="SUPFAM" id="SSF46689">
    <property type="entry name" value="Homeodomain-like"/>
    <property type="match status" value="1"/>
</dbReference>